<accession>A0ABT9KLN7</accession>
<feature type="region of interest" description="Disordered" evidence="1">
    <location>
        <begin position="200"/>
        <end position="244"/>
    </location>
</feature>
<proteinExistence type="predicted"/>
<name>A0ABT9KLN7_9ACTN</name>
<sequence>MGCAQSMIVRALWLGSDRSGTRSRLCNDEPGAGKCAPMREMLRCAPAPSPDIRGKAPLWVVGPRSGDANGGRAVGDRRIRARRAGGHGAGRGLPACRAGGALPDWRTAGLPGCRKRNSPRAYGSSPAGCVRVSRTAAGASSLRRRRGAVAERVSERRRHPGLSAVRRDAPGRARASDGSGCTWARVASGWARCGGMCRAGRGRATGQGVRGRGPRRAGRGAEGCAGPGAGERRVSVNVDEGRVE</sequence>
<keyword evidence="3" id="KW-1185">Reference proteome</keyword>
<feature type="compositionally biased region" description="Basic and acidic residues" evidence="1">
    <location>
        <begin position="230"/>
        <end position="244"/>
    </location>
</feature>
<evidence type="ECO:0000313" key="2">
    <source>
        <dbReference type="EMBL" id="MDP9609345.1"/>
    </source>
</evidence>
<comment type="caution">
    <text evidence="2">The sequence shown here is derived from an EMBL/GenBank/DDBJ whole genome shotgun (WGS) entry which is preliminary data.</text>
</comment>
<dbReference type="Proteomes" id="UP001234880">
    <property type="component" value="Unassembled WGS sequence"/>
</dbReference>
<organism evidence="2 3">
    <name type="scientific">Streptomyces demainii</name>
    <dbReference type="NCBI Taxonomy" id="588122"/>
    <lineage>
        <taxon>Bacteria</taxon>
        <taxon>Bacillati</taxon>
        <taxon>Actinomycetota</taxon>
        <taxon>Actinomycetes</taxon>
        <taxon>Kitasatosporales</taxon>
        <taxon>Streptomycetaceae</taxon>
        <taxon>Streptomyces</taxon>
    </lineage>
</organism>
<feature type="compositionally biased region" description="Basic and acidic residues" evidence="1">
    <location>
        <begin position="165"/>
        <end position="175"/>
    </location>
</feature>
<evidence type="ECO:0000313" key="3">
    <source>
        <dbReference type="Proteomes" id="UP001234880"/>
    </source>
</evidence>
<feature type="region of interest" description="Disordered" evidence="1">
    <location>
        <begin position="140"/>
        <end position="178"/>
    </location>
</feature>
<protein>
    <submittedName>
        <fullName evidence="2">Uncharacterized protein</fullName>
    </submittedName>
</protein>
<gene>
    <name evidence="2" type="ORF">JOF35_001622</name>
</gene>
<reference evidence="2 3" key="1">
    <citation type="submission" date="2023-07" db="EMBL/GenBank/DDBJ databases">
        <title>Sequencing the genomes of 1000 actinobacteria strains.</title>
        <authorList>
            <person name="Klenk H.-P."/>
        </authorList>
    </citation>
    <scope>NUCLEOTIDE SEQUENCE [LARGE SCALE GENOMIC DNA]</scope>
    <source>
        <strain evidence="2 3">DSM 41600</strain>
    </source>
</reference>
<feature type="compositionally biased region" description="Gly residues" evidence="1">
    <location>
        <begin position="220"/>
        <end position="229"/>
    </location>
</feature>
<evidence type="ECO:0000256" key="1">
    <source>
        <dbReference type="SAM" id="MobiDB-lite"/>
    </source>
</evidence>
<dbReference type="EMBL" id="JAURUE010000001">
    <property type="protein sequence ID" value="MDP9609345.1"/>
    <property type="molecule type" value="Genomic_DNA"/>
</dbReference>